<dbReference type="Pfam" id="PF01261">
    <property type="entry name" value="AP_endonuc_2"/>
    <property type="match status" value="1"/>
</dbReference>
<name>A0A378FXC7_KLEPN</name>
<dbReference type="InterPro" id="IPR013022">
    <property type="entry name" value="Xyl_isomerase-like_TIM-brl"/>
</dbReference>
<dbReference type="Gene3D" id="3.20.20.150">
    <property type="entry name" value="Divalent-metal-dependent TIM barrel enzymes"/>
    <property type="match status" value="1"/>
</dbReference>
<gene>
    <name evidence="2" type="ORF">NCTC9617_05076</name>
</gene>
<reference evidence="2 3" key="1">
    <citation type="submission" date="2018-06" db="EMBL/GenBank/DDBJ databases">
        <authorList>
            <consortium name="Pathogen Informatics"/>
            <person name="Doyle S."/>
        </authorList>
    </citation>
    <scope>NUCLEOTIDE SEQUENCE [LARGE SCALE GENOMIC DNA]</scope>
    <source>
        <strain evidence="2 3">NCTC9617</strain>
    </source>
</reference>
<feature type="domain" description="Xylose isomerase-like TIM barrel" evidence="1">
    <location>
        <begin position="3"/>
        <end position="75"/>
    </location>
</feature>
<evidence type="ECO:0000313" key="2">
    <source>
        <dbReference type="EMBL" id="STW48479.1"/>
    </source>
</evidence>
<dbReference type="SUPFAM" id="SSF51658">
    <property type="entry name" value="Xylose isomerase-like"/>
    <property type="match status" value="1"/>
</dbReference>
<dbReference type="InterPro" id="IPR036237">
    <property type="entry name" value="Xyl_isomerase-like_sf"/>
</dbReference>
<dbReference type="AlphaFoldDB" id="A0A378FXC7"/>
<dbReference type="Proteomes" id="UP000255167">
    <property type="component" value="Unassembled WGS sequence"/>
</dbReference>
<protein>
    <submittedName>
        <fullName evidence="2">Glyceraldehyde-3-phosphate ketol-isomerase</fullName>
    </submittedName>
</protein>
<evidence type="ECO:0000259" key="1">
    <source>
        <dbReference type="Pfam" id="PF01261"/>
    </source>
</evidence>
<dbReference type="EMBL" id="UGNC01000005">
    <property type="protein sequence ID" value="STW48479.1"/>
    <property type="molecule type" value="Genomic_DNA"/>
</dbReference>
<sequence length="90" mass="10297">MEIQAHPWDFCEENNETVDIVKSFRSDNVKYVYSVPHTFFYDKGVGDVASMLRYAGSDLSHVLIADTRNHTKHCRYIVNPPGVDAWCTST</sequence>
<dbReference type="GO" id="GO:0016853">
    <property type="term" value="F:isomerase activity"/>
    <property type="evidence" value="ECO:0007669"/>
    <property type="project" value="UniProtKB-KW"/>
</dbReference>
<accession>A0A378FXC7</accession>
<proteinExistence type="predicted"/>
<keyword evidence="2" id="KW-0413">Isomerase</keyword>
<evidence type="ECO:0000313" key="3">
    <source>
        <dbReference type="Proteomes" id="UP000255167"/>
    </source>
</evidence>
<organism evidence="2 3">
    <name type="scientific">Klebsiella pneumoniae</name>
    <dbReference type="NCBI Taxonomy" id="573"/>
    <lineage>
        <taxon>Bacteria</taxon>
        <taxon>Pseudomonadati</taxon>
        <taxon>Pseudomonadota</taxon>
        <taxon>Gammaproteobacteria</taxon>
        <taxon>Enterobacterales</taxon>
        <taxon>Enterobacteriaceae</taxon>
        <taxon>Klebsiella/Raoultella group</taxon>
        <taxon>Klebsiella</taxon>
        <taxon>Klebsiella pneumoniae complex</taxon>
    </lineage>
</organism>